<dbReference type="PROSITE" id="PS00463">
    <property type="entry name" value="ZN2_CY6_FUNGAL_1"/>
    <property type="match status" value="1"/>
</dbReference>
<feature type="compositionally biased region" description="Polar residues" evidence="3">
    <location>
        <begin position="778"/>
        <end position="807"/>
    </location>
</feature>
<dbReference type="InterPro" id="IPR007219">
    <property type="entry name" value="XnlR_reg_dom"/>
</dbReference>
<evidence type="ECO:0000313" key="6">
    <source>
        <dbReference type="Proteomes" id="UP001583186"/>
    </source>
</evidence>
<name>A0ABR3ZK20_9PEZI</name>
<protein>
    <recommendedName>
        <fullName evidence="4">Zn(2)-C6 fungal-type domain-containing protein</fullName>
    </recommendedName>
</protein>
<feature type="region of interest" description="Disordered" evidence="3">
    <location>
        <begin position="879"/>
        <end position="922"/>
    </location>
</feature>
<evidence type="ECO:0000256" key="2">
    <source>
        <dbReference type="ARBA" id="ARBA00023242"/>
    </source>
</evidence>
<evidence type="ECO:0000256" key="1">
    <source>
        <dbReference type="ARBA" id="ARBA00022723"/>
    </source>
</evidence>
<dbReference type="CDD" id="cd12148">
    <property type="entry name" value="fungal_TF_MHR"/>
    <property type="match status" value="1"/>
</dbReference>
<feature type="region of interest" description="Disordered" evidence="3">
    <location>
        <begin position="957"/>
        <end position="989"/>
    </location>
</feature>
<evidence type="ECO:0000256" key="3">
    <source>
        <dbReference type="SAM" id="MobiDB-lite"/>
    </source>
</evidence>
<keyword evidence="6" id="KW-1185">Reference proteome</keyword>
<gene>
    <name evidence="5" type="ORF">Sste5346_002123</name>
</gene>
<feature type="compositionally biased region" description="Low complexity" evidence="3">
    <location>
        <begin position="206"/>
        <end position="253"/>
    </location>
</feature>
<dbReference type="CDD" id="cd00067">
    <property type="entry name" value="GAL4"/>
    <property type="match status" value="1"/>
</dbReference>
<evidence type="ECO:0000259" key="4">
    <source>
        <dbReference type="PROSITE" id="PS50048"/>
    </source>
</evidence>
<dbReference type="SMART" id="SM00066">
    <property type="entry name" value="GAL4"/>
    <property type="match status" value="1"/>
</dbReference>
<dbReference type="InterPro" id="IPR036864">
    <property type="entry name" value="Zn2-C6_fun-type_DNA-bd_sf"/>
</dbReference>
<dbReference type="PROSITE" id="PS50048">
    <property type="entry name" value="ZN2_CY6_FUNGAL_2"/>
    <property type="match status" value="1"/>
</dbReference>
<feature type="region of interest" description="Disordered" evidence="3">
    <location>
        <begin position="206"/>
        <end position="254"/>
    </location>
</feature>
<feature type="compositionally biased region" description="Low complexity" evidence="3">
    <location>
        <begin position="37"/>
        <end position="52"/>
    </location>
</feature>
<sequence length="1029" mass="112977">MDTMRAPKRAHEDDGASGVPSEAGAHASPARSKLAKLDSTSSTSSNSKSFASDDFSSVVKNKLSSYTRTGQACDRCKVRKIRCDALPEGCSHCLGQNLECYVTDRISGRTERRGYLQELEREKTAMARHIEQLQTLLAERGGVEVLPWRWSPYAPVYPPGVVLDGQGRVVEVKGDDGESVDSGEGSDGPQEKRQWTCMGSVWWRPSKNANSSNTATTSLVTTTTGRASSTTASLSTPNTPTYTYTPTPSSPSSALQSCPVDSYLGVYADRAPLNSVNGTQVSILGTLLDIDAADTGIEPEPSAIYREPTGLYNRSLGSFLRSAMNINPSLDSSIELPSRSDAFEYSEWYFLMVHPFAPILHKPTYLALLTRIYDDPKFTPTTSELVIVHMVFAAIYFQYGVRNREELTRQIHLHDLSNKHYHWALSKFYYIASDFSVTAVQALVLITLYTRAFPKPSCGSTIAMLALTKAINLGLHRSAGIPAARTTLTNEMRKRAWWGALMLAATLNGRLGRPMPIRVEDFDTELPVAIGDEYLTEQGITDPSMIGKASFLVGLHAFQFTPLYMEMFSHLYGVRRDPRRYAPLVRDLEAQYRNIQARLPAELHVDKCKPASLMYALYAQAVSLEFLLCLHHPSACMTTDPQVFAENTRICEETARTLLKHVQKLLELKSLDTTWYQMSVYCAAMFSTLAAAWERRKTVTAAEMERLQDETSIWLSIIAEIGLLTGASENGQPFNRKLTQICARTIFGILRDMPAGARNAVMAHNARAIQGRGIPINGQAQLPGSSSATNPSQTASVHADHNINNGRRSPPGNIDSVALHLETQARLKLEGRGQLSPVTAPQQQQQPPPQQQHPSQFHQPSMQMPTTTEEFVMTSPFPQQQQTMNGAGYDQQTQHQQPPQGQPAHSQQPLMSFTPSALGAPANPWTNWTASIADSQRPNDDRFTSADALLDLSMLHQRLAPGPGPGPGPAPSPLGVTDGNEPATADNGLPTMMVPVGPVNTLGQQQQQQQAQQTSVGTHSAQWPLILFQ</sequence>
<feature type="region of interest" description="Disordered" evidence="3">
    <location>
        <begin position="173"/>
        <end position="194"/>
    </location>
</feature>
<dbReference type="Pfam" id="PF04082">
    <property type="entry name" value="Fungal_trans"/>
    <property type="match status" value="1"/>
</dbReference>
<keyword evidence="1" id="KW-0479">Metal-binding</keyword>
<reference evidence="5 6" key="1">
    <citation type="journal article" date="2024" name="IMA Fungus">
        <title>IMA Genome - F19 : A genome assembly and annotation guide to empower mycologists, including annotated draft genome sequences of Ceratocystis pirilliformis, Diaporthe australafricana, Fusarium ophioides, Paecilomyces lecythidis, and Sporothrix stenoceras.</title>
        <authorList>
            <person name="Aylward J."/>
            <person name="Wilson A.M."/>
            <person name="Visagie C.M."/>
            <person name="Spraker J."/>
            <person name="Barnes I."/>
            <person name="Buitendag C."/>
            <person name="Ceriani C."/>
            <person name="Del Mar Angel L."/>
            <person name="du Plessis D."/>
            <person name="Fuchs T."/>
            <person name="Gasser K."/>
            <person name="Kramer D."/>
            <person name="Li W."/>
            <person name="Munsamy K."/>
            <person name="Piso A."/>
            <person name="Price J.L."/>
            <person name="Sonnekus B."/>
            <person name="Thomas C."/>
            <person name="van der Nest A."/>
            <person name="van Dijk A."/>
            <person name="van Heerden A."/>
            <person name="van Vuuren N."/>
            <person name="Yilmaz N."/>
            <person name="Duong T.A."/>
            <person name="van der Merwe N.A."/>
            <person name="Wingfield M.J."/>
            <person name="Wingfield B.D."/>
        </authorList>
    </citation>
    <scope>NUCLEOTIDE SEQUENCE [LARGE SCALE GENOMIC DNA]</scope>
    <source>
        <strain evidence="5 6">CMW 5346</strain>
    </source>
</reference>
<dbReference type="Gene3D" id="4.10.240.10">
    <property type="entry name" value="Zn(2)-C6 fungal-type DNA-binding domain"/>
    <property type="match status" value="1"/>
</dbReference>
<organism evidence="5 6">
    <name type="scientific">Sporothrix stenoceras</name>
    <dbReference type="NCBI Taxonomy" id="5173"/>
    <lineage>
        <taxon>Eukaryota</taxon>
        <taxon>Fungi</taxon>
        <taxon>Dikarya</taxon>
        <taxon>Ascomycota</taxon>
        <taxon>Pezizomycotina</taxon>
        <taxon>Sordariomycetes</taxon>
        <taxon>Sordariomycetidae</taxon>
        <taxon>Ophiostomatales</taxon>
        <taxon>Ophiostomataceae</taxon>
        <taxon>Sporothrix</taxon>
    </lineage>
</organism>
<dbReference type="EMBL" id="JAWCUI010000008">
    <property type="protein sequence ID" value="KAL1901056.1"/>
    <property type="molecule type" value="Genomic_DNA"/>
</dbReference>
<feature type="region of interest" description="Disordered" evidence="3">
    <location>
        <begin position="1"/>
        <end position="52"/>
    </location>
</feature>
<feature type="compositionally biased region" description="Pro residues" evidence="3">
    <location>
        <begin position="962"/>
        <end position="972"/>
    </location>
</feature>
<proteinExistence type="predicted"/>
<feature type="region of interest" description="Disordered" evidence="3">
    <location>
        <begin position="775"/>
        <end position="815"/>
    </location>
</feature>
<comment type="caution">
    <text evidence="5">The sequence shown here is derived from an EMBL/GenBank/DDBJ whole genome shotgun (WGS) entry which is preliminary data.</text>
</comment>
<feature type="compositionally biased region" description="Low complexity" evidence="3">
    <location>
        <begin position="891"/>
        <end position="909"/>
    </location>
</feature>
<dbReference type="InterPro" id="IPR001138">
    <property type="entry name" value="Zn2Cys6_DnaBD"/>
</dbReference>
<feature type="compositionally biased region" description="Low complexity" evidence="3">
    <location>
        <begin position="852"/>
        <end position="862"/>
    </location>
</feature>
<dbReference type="SUPFAM" id="SSF57701">
    <property type="entry name" value="Zn2/Cys6 DNA-binding domain"/>
    <property type="match status" value="1"/>
</dbReference>
<dbReference type="Pfam" id="PF00172">
    <property type="entry name" value="Zn_clus"/>
    <property type="match status" value="1"/>
</dbReference>
<accession>A0ABR3ZK20</accession>
<feature type="domain" description="Zn(2)-C6 fungal-type" evidence="4">
    <location>
        <begin position="72"/>
        <end position="102"/>
    </location>
</feature>
<dbReference type="PANTHER" id="PTHR46910:SF4">
    <property type="entry name" value="ZN(2)-C6 FUNGAL-TYPE DOMAIN-CONTAINING PROTEIN"/>
    <property type="match status" value="1"/>
</dbReference>
<evidence type="ECO:0000313" key="5">
    <source>
        <dbReference type="EMBL" id="KAL1901056.1"/>
    </source>
</evidence>
<feature type="region of interest" description="Disordered" evidence="3">
    <location>
        <begin position="835"/>
        <end position="862"/>
    </location>
</feature>
<dbReference type="PANTHER" id="PTHR46910">
    <property type="entry name" value="TRANSCRIPTION FACTOR PDR1"/>
    <property type="match status" value="1"/>
</dbReference>
<dbReference type="Proteomes" id="UP001583186">
    <property type="component" value="Unassembled WGS sequence"/>
</dbReference>
<keyword evidence="2" id="KW-0539">Nucleus</keyword>
<dbReference type="InterPro" id="IPR050987">
    <property type="entry name" value="AtrR-like"/>
</dbReference>
<dbReference type="SMART" id="SM00906">
    <property type="entry name" value="Fungal_trans"/>
    <property type="match status" value="1"/>
</dbReference>